<evidence type="ECO:0000256" key="3">
    <source>
        <dbReference type="ARBA" id="ARBA00023274"/>
    </source>
</evidence>
<dbReference type="PATRIC" id="fig|1618434.3.peg.176"/>
<comment type="caution">
    <text evidence="7">The sequence shown here is derived from an EMBL/GenBank/DDBJ whole genome shotgun (WGS) entry which is preliminary data.</text>
</comment>
<protein>
    <recommendedName>
        <fullName evidence="4 6">50S ribosomal protein L17</fullName>
    </recommendedName>
</protein>
<organism evidence="7 8">
    <name type="scientific">Candidatus Gottesmanbacteria bacterium GW2011_GWA1_34_13</name>
    <dbReference type="NCBI Taxonomy" id="1618434"/>
    <lineage>
        <taxon>Bacteria</taxon>
        <taxon>Candidatus Gottesmaniibacteriota</taxon>
    </lineage>
</organism>
<dbReference type="EMBL" id="LBPN01000002">
    <property type="protein sequence ID" value="KKP59827.1"/>
    <property type="molecule type" value="Genomic_DNA"/>
</dbReference>
<comment type="similarity">
    <text evidence="1 5">Belongs to the bacterial ribosomal protein bL17 family.</text>
</comment>
<dbReference type="InterPro" id="IPR036373">
    <property type="entry name" value="Ribosomal_bL17_sf"/>
</dbReference>
<dbReference type="Pfam" id="PF01196">
    <property type="entry name" value="Ribosomal_L17"/>
    <property type="match status" value="1"/>
</dbReference>
<dbReference type="Gene3D" id="3.90.1030.10">
    <property type="entry name" value="Ribosomal protein L17"/>
    <property type="match status" value="1"/>
</dbReference>
<gene>
    <name evidence="7" type="ORF">UR52_C0002G0055</name>
</gene>
<dbReference type="GO" id="GO:0003735">
    <property type="term" value="F:structural constituent of ribosome"/>
    <property type="evidence" value="ECO:0007669"/>
    <property type="project" value="InterPro"/>
</dbReference>
<dbReference type="SUPFAM" id="SSF64263">
    <property type="entry name" value="Prokaryotic ribosomal protein L17"/>
    <property type="match status" value="1"/>
</dbReference>
<dbReference type="STRING" id="1618434.UR52_C0002G0055"/>
<sequence length="155" mass="17882">MRKGIAFKKLSRNTNERKQLLRNLIRSMAMRGYMETTRTKAKFLQPNLEKLVTVAKKNSLSSLRQLYKETGNLDVAKMLVEYGKLFSKRNGGYTRILRLGERIGDAAESVKMEWVEKLNIAPIVAKPKVVKLEKNTKVVKTEKTEKKLLKKTNKK</sequence>
<evidence type="ECO:0000313" key="8">
    <source>
        <dbReference type="Proteomes" id="UP000034176"/>
    </source>
</evidence>
<dbReference type="PANTHER" id="PTHR14413:SF16">
    <property type="entry name" value="LARGE RIBOSOMAL SUBUNIT PROTEIN BL17M"/>
    <property type="match status" value="1"/>
</dbReference>
<name>A0A0G0DXE1_9BACT</name>
<reference evidence="7 8" key="1">
    <citation type="journal article" date="2015" name="Nature">
        <title>rRNA introns, odd ribosomes, and small enigmatic genomes across a large radiation of phyla.</title>
        <authorList>
            <person name="Brown C.T."/>
            <person name="Hug L.A."/>
            <person name="Thomas B.C."/>
            <person name="Sharon I."/>
            <person name="Castelle C.J."/>
            <person name="Singh A."/>
            <person name="Wilkins M.J."/>
            <person name="Williams K.H."/>
            <person name="Banfield J.F."/>
        </authorList>
    </citation>
    <scope>NUCLEOTIDE SEQUENCE [LARGE SCALE GENOMIC DNA]</scope>
</reference>
<evidence type="ECO:0000256" key="6">
    <source>
        <dbReference type="RuleBase" id="RU000661"/>
    </source>
</evidence>
<evidence type="ECO:0000256" key="2">
    <source>
        <dbReference type="ARBA" id="ARBA00022980"/>
    </source>
</evidence>
<evidence type="ECO:0000256" key="1">
    <source>
        <dbReference type="ARBA" id="ARBA00008777"/>
    </source>
</evidence>
<evidence type="ECO:0000313" key="7">
    <source>
        <dbReference type="EMBL" id="KKP59827.1"/>
    </source>
</evidence>
<dbReference type="GO" id="GO:0022625">
    <property type="term" value="C:cytosolic large ribosomal subunit"/>
    <property type="evidence" value="ECO:0007669"/>
    <property type="project" value="TreeGrafter"/>
</dbReference>
<proteinExistence type="inferred from homology"/>
<dbReference type="AlphaFoldDB" id="A0A0G0DXE1"/>
<keyword evidence="3 5" id="KW-0687">Ribonucleoprotein</keyword>
<dbReference type="NCBIfam" id="TIGR00059">
    <property type="entry name" value="L17"/>
    <property type="match status" value="1"/>
</dbReference>
<dbReference type="Proteomes" id="UP000034176">
    <property type="component" value="Unassembled WGS sequence"/>
</dbReference>
<keyword evidence="2 5" id="KW-0689">Ribosomal protein</keyword>
<dbReference type="InterPro" id="IPR000456">
    <property type="entry name" value="Ribosomal_bL17"/>
</dbReference>
<evidence type="ECO:0000256" key="5">
    <source>
        <dbReference type="RuleBase" id="RU000660"/>
    </source>
</evidence>
<evidence type="ECO:0000256" key="4">
    <source>
        <dbReference type="ARBA" id="ARBA00035494"/>
    </source>
</evidence>
<accession>A0A0G0DXE1</accession>
<dbReference type="PANTHER" id="PTHR14413">
    <property type="entry name" value="RIBOSOMAL PROTEIN L17"/>
    <property type="match status" value="1"/>
</dbReference>
<dbReference type="GO" id="GO:0006412">
    <property type="term" value="P:translation"/>
    <property type="evidence" value="ECO:0007669"/>
    <property type="project" value="InterPro"/>
</dbReference>